<feature type="region of interest" description="Disordered" evidence="2">
    <location>
        <begin position="89"/>
        <end position="112"/>
    </location>
</feature>
<dbReference type="Gene3D" id="3.40.30.10">
    <property type="entry name" value="Glutaredoxin"/>
    <property type="match status" value="1"/>
</dbReference>
<dbReference type="InterPro" id="IPR036249">
    <property type="entry name" value="Thioredoxin-like_sf"/>
</dbReference>
<dbReference type="InterPro" id="IPR029071">
    <property type="entry name" value="Ubiquitin-like_domsf"/>
</dbReference>
<dbReference type="SMART" id="SM00594">
    <property type="entry name" value="UAS"/>
    <property type="match status" value="1"/>
</dbReference>
<dbReference type="SMART" id="SM00166">
    <property type="entry name" value="UBX"/>
    <property type="match status" value="1"/>
</dbReference>
<dbReference type="InterPro" id="IPR009060">
    <property type="entry name" value="UBA-like_sf"/>
</dbReference>
<dbReference type="Pfam" id="PF14555">
    <property type="entry name" value="UBA_4"/>
    <property type="match status" value="1"/>
</dbReference>
<organism evidence="4 5">
    <name type="scientific">Discina gigas</name>
    <dbReference type="NCBI Taxonomy" id="1032678"/>
    <lineage>
        <taxon>Eukaryota</taxon>
        <taxon>Fungi</taxon>
        <taxon>Dikarya</taxon>
        <taxon>Ascomycota</taxon>
        <taxon>Pezizomycotina</taxon>
        <taxon>Pezizomycetes</taxon>
        <taxon>Pezizales</taxon>
        <taxon>Discinaceae</taxon>
        <taxon>Discina</taxon>
    </lineage>
</organism>
<accession>A0ABR3GWE5</accession>
<keyword evidence="1" id="KW-0175">Coiled coil</keyword>
<dbReference type="Pfam" id="PF00789">
    <property type="entry name" value="UBX"/>
    <property type="match status" value="1"/>
</dbReference>
<dbReference type="InterPro" id="IPR050730">
    <property type="entry name" value="UBX_domain-protein"/>
</dbReference>
<gene>
    <name evidence="4" type="primary">ucp10</name>
    <name evidence="4" type="ORF">Q9L58_000746</name>
</gene>
<dbReference type="Gene3D" id="3.10.20.90">
    <property type="entry name" value="Phosphatidylinositol 3-kinase Catalytic Subunit, Chain A, domain 1"/>
    <property type="match status" value="1"/>
</dbReference>
<dbReference type="Proteomes" id="UP001447188">
    <property type="component" value="Unassembled WGS sequence"/>
</dbReference>
<evidence type="ECO:0000313" key="4">
    <source>
        <dbReference type="EMBL" id="KAL0640188.1"/>
    </source>
</evidence>
<dbReference type="SUPFAM" id="SSF52833">
    <property type="entry name" value="Thioredoxin-like"/>
    <property type="match status" value="1"/>
</dbReference>
<dbReference type="PANTHER" id="PTHR23322">
    <property type="entry name" value="FAS-ASSOCIATED PROTEIN"/>
    <property type="match status" value="1"/>
</dbReference>
<feature type="compositionally biased region" description="Low complexity" evidence="2">
    <location>
        <begin position="99"/>
        <end position="112"/>
    </location>
</feature>
<dbReference type="CDD" id="cd02958">
    <property type="entry name" value="UAS"/>
    <property type="match status" value="1"/>
</dbReference>
<dbReference type="InterPro" id="IPR001012">
    <property type="entry name" value="UBX_dom"/>
</dbReference>
<comment type="caution">
    <text evidence="4">The sequence shown here is derived from an EMBL/GenBank/DDBJ whole genome shotgun (WGS) entry which is preliminary data.</text>
</comment>
<dbReference type="InterPro" id="IPR006577">
    <property type="entry name" value="UAS"/>
</dbReference>
<dbReference type="PANTHER" id="PTHR23322:SF1">
    <property type="entry name" value="FAS-ASSOCIATED FACTOR 2"/>
    <property type="match status" value="1"/>
</dbReference>
<evidence type="ECO:0000259" key="3">
    <source>
        <dbReference type="PROSITE" id="PS50033"/>
    </source>
</evidence>
<dbReference type="Gene3D" id="1.10.8.10">
    <property type="entry name" value="DNA helicase RuvA subunit, C-terminal domain"/>
    <property type="match status" value="1"/>
</dbReference>
<dbReference type="SUPFAM" id="SSF54236">
    <property type="entry name" value="Ubiquitin-like"/>
    <property type="match status" value="1"/>
</dbReference>
<dbReference type="SUPFAM" id="SSF46934">
    <property type="entry name" value="UBA-like"/>
    <property type="match status" value="1"/>
</dbReference>
<sequence length="510" mass="55829">MSASPSSADIAQLSDSQREVLEQFTAVTAQSPIEAIPLLRRSQWNVQIAIAKFFDGETADPVAEALAAQSAAAAAAAARPSSIPLAAPPNALARSSAHTPGTVTPAPRVVPTPTSVSRRPPLLIALLFFPFSMLWRVGNGFLSLFYTLFPFLARFRPTSASSRARARRSQTPRDTAARFIRLFEEEYGAATGLEFFEGGYAQALEIAKKELRFLLVVLQSDEHDDTTSFNRDTLTNADVVCFLKDQNIILWAGSVQDSEAYQVATALQCTKFPFAALIALAPTSPSASTQAMSVVSRTTGPTPPAALITKLTAAITTHSESLSRLRAQRAVHEADRAIRAQQNSAYELSLARDQERARQRKEEAERVAQEEAAAKEAVAVAGLLESNKAAWKRWRASTLPEEPAQGPETARVSIRTRDGERIVRRFAGDAEMEQVYAFVECMHVERDEKGRVQGRTEKPRAYEHVWGFQLVSPMPRKVFGSGEETVKACLWPSANLVVEAIGNDEEEEED</sequence>
<evidence type="ECO:0000313" key="5">
    <source>
        <dbReference type="Proteomes" id="UP001447188"/>
    </source>
</evidence>
<feature type="domain" description="UBX" evidence="3">
    <location>
        <begin position="405"/>
        <end position="479"/>
    </location>
</feature>
<dbReference type="CDD" id="cd01767">
    <property type="entry name" value="UBX"/>
    <property type="match status" value="1"/>
</dbReference>
<dbReference type="EMBL" id="JBBBZM010000005">
    <property type="protein sequence ID" value="KAL0640188.1"/>
    <property type="molecule type" value="Genomic_DNA"/>
</dbReference>
<protein>
    <submittedName>
        <fullName evidence="4">UBX domain-containing protein 10</fullName>
    </submittedName>
</protein>
<reference evidence="4 5" key="1">
    <citation type="submission" date="2024-02" db="EMBL/GenBank/DDBJ databases">
        <title>Discinaceae phylogenomics.</title>
        <authorList>
            <person name="Dirks A.C."/>
            <person name="James T.Y."/>
        </authorList>
    </citation>
    <scope>NUCLEOTIDE SEQUENCE [LARGE SCALE GENOMIC DNA]</scope>
    <source>
        <strain evidence="4 5">ACD0624</strain>
    </source>
</reference>
<name>A0ABR3GWE5_9PEZI</name>
<keyword evidence="5" id="KW-1185">Reference proteome</keyword>
<proteinExistence type="predicted"/>
<evidence type="ECO:0000256" key="2">
    <source>
        <dbReference type="SAM" id="MobiDB-lite"/>
    </source>
</evidence>
<dbReference type="PROSITE" id="PS50033">
    <property type="entry name" value="UBX"/>
    <property type="match status" value="1"/>
</dbReference>
<evidence type="ECO:0000256" key="1">
    <source>
        <dbReference type="ARBA" id="ARBA00023054"/>
    </source>
</evidence>